<evidence type="ECO:0000313" key="2">
    <source>
        <dbReference type="Proteomes" id="UP000267821"/>
    </source>
</evidence>
<reference evidence="1 2" key="1">
    <citation type="journal article" date="2018" name="Nat. Ecol. Evol.">
        <title>Pezizomycetes genomes reveal the molecular basis of ectomycorrhizal truffle lifestyle.</title>
        <authorList>
            <person name="Murat C."/>
            <person name="Payen T."/>
            <person name="Noel B."/>
            <person name="Kuo A."/>
            <person name="Morin E."/>
            <person name="Chen J."/>
            <person name="Kohler A."/>
            <person name="Krizsan K."/>
            <person name="Balestrini R."/>
            <person name="Da Silva C."/>
            <person name="Montanini B."/>
            <person name="Hainaut M."/>
            <person name="Levati E."/>
            <person name="Barry K.W."/>
            <person name="Belfiori B."/>
            <person name="Cichocki N."/>
            <person name="Clum A."/>
            <person name="Dockter R.B."/>
            <person name="Fauchery L."/>
            <person name="Guy J."/>
            <person name="Iotti M."/>
            <person name="Le Tacon F."/>
            <person name="Lindquist E.A."/>
            <person name="Lipzen A."/>
            <person name="Malagnac F."/>
            <person name="Mello A."/>
            <person name="Molinier V."/>
            <person name="Miyauchi S."/>
            <person name="Poulain J."/>
            <person name="Riccioni C."/>
            <person name="Rubini A."/>
            <person name="Sitrit Y."/>
            <person name="Splivallo R."/>
            <person name="Traeger S."/>
            <person name="Wang M."/>
            <person name="Zifcakova L."/>
            <person name="Wipf D."/>
            <person name="Zambonelli A."/>
            <person name="Paolocci F."/>
            <person name="Nowrousian M."/>
            <person name="Ottonello S."/>
            <person name="Baldrian P."/>
            <person name="Spatafora J.W."/>
            <person name="Henrissat B."/>
            <person name="Nagy L.G."/>
            <person name="Aury J.M."/>
            <person name="Wincker P."/>
            <person name="Grigoriev I.V."/>
            <person name="Bonfante P."/>
            <person name="Martin F.M."/>
        </authorList>
    </citation>
    <scope>NUCLEOTIDE SEQUENCE [LARGE SCALE GENOMIC DNA]</scope>
    <source>
        <strain evidence="1 2">ATCC MYA-4762</strain>
    </source>
</reference>
<evidence type="ECO:0008006" key="3">
    <source>
        <dbReference type="Google" id="ProtNLM"/>
    </source>
</evidence>
<organism evidence="1 2">
    <name type="scientific">Terfezia boudieri ATCC MYA-4762</name>
    <dbReference type="NCBI Taxonomy" id="1051890"/>
    <lineage>
        <taxon>Eukaryota</taxon>
        <taxon>Fungi</taxon>
        <taxon>Dikarya</taxon>
        <taxon>Ascomycota</taxon>
        <taxon>Pezizomycotina</taxon>
        <taxon>Pezizomycetes</taxon>
        <taxon>Pezizales</taxon>
        <taxon>Pezizaceae</taxon>
        <taxon>Terfezia</taxon>
    </lineage>
</organism>
<sequence length="213" mass="24161">MDGVSSSYDAILYELRTQGLLLKGREQDCGLGSDSNLQQRLDPGDYRYRYATASLARIVAVFASVGEIWDCGKERVECGCWKKKESHDFEIDCLRQYELGLRSKSPGPTRISTTQISISGATEDDLRILENPEILETKHNLPVLDEEIVSMAQAMDRELESLPIYLQLRWVIRIMQLEELLKKLTSLNNWLFGVLPTLEMSLVLQIPPNAPQS</sequence>
<keyword evidence="2" id="KW-1185">Reference proteome</keyword>
<dbReference type="InParanoid" id="A0A3N4LL71"/>
<name>A0A3N4LL71_9PEZI</name>
<dbReference type="AlphaFoldDB" id="A0A3N4LL71"/>
<dbReference type="Proteomes" id="UP000267821">
    <property type="component" value="Unassembled WGS sequence"/>
</dbReference>
<evidence type="ECO:0000313" key="1">
    <source>
        <dbReference type="EMBL" id="RPB22488.1"/>
    </source>
</evidence>
<gene>
    <name evidence="1" type="ORF">L211DRAFT_884778</name>
</gene>
<accession>A0A3N4LL71</accession>
<protein>
    <recommendedName>
        <fullName evidence="3">Prion-inhibition and propagation HeLo domain-containing protein</fullName>
    </recommendedName>
</protein>
<proteinExistence type="predicted"/>
<dbReference type="EMBL" id="ML121551">
    <property type="protein sequence ID" value="RPB22488.1"/>
    <property type="molecule type" value="Genomic_DNA"/>
</dbReference>